<dbReference type="Gene3D" id="2.60.40.1120">
    <property type="entry name" value="Carboxypeptidase-like, regulatory domain"/>
    <property type="match status" value="1"/>
</dbReference>
<comment type="caution">
    <text evidence="2">The sequence shown here is derived from an EMBL/GenBank/DDBJ whole genome shotgun (WGS) entry which is preliminary data.</text>
</comment>
<sequence>MGKIKILLLLGLLICSMSLSAQDRYTITGIIKDGLNDQYIKGAIITIRETAFSAVSKEGGAFLIENVYPDRFVININISGYQAYQAQINLKSDLNLGTITLFPMGYENPDDMALQKTIRATNIAELFSKRPNFIGGNQVFGIPPEPKRLIGNYYLDPKWNKASILLYKDMEVVEGYFVRYNISSNNFEMRDGGSDQVSIIPGFRVQNIVWVDSEHNIPRYFVNGMDFKLEGSPISGFFEVLVEGQMPLLRRTEAVIKPSNYNQALMIGERNDQIIKRNVYYYLKDKEIILIPKEKRKFYKIFGEYAAEIEQFVKDNAVNIRQPSGYFTIFTQYNSKFEGFESLIPKLIDN</sequence>
<keyword evidence="3" id="KW-1185">Reference proteome</keyword>
<dbReference type="InterPro" id="IPR008969">
    <property type="entry name" value="CarboxyPept-like_regulatory"/>
</dbReference>
<evidence type="ECO:0008006" key="4">
    <source>
        <dbReference type="Google" id="ProtNLM"/>
    </source>
</evidence>
<keyword evidence="1" id="KW-0732">Signal</keyword>
<dbReference type="EMBL" id="SGXG01000001">
    <property type="protein sequence ID" value="RZS97639.1"/>
    <property type="molecule type" value="Genomic_DNA"/>
</dbReference>
<dbReference type="SUPFAM" id="SSF49464">
    <property type="entry name" value="Carboxypeptidase regulatory domain-like"/>
    <property type="match status" value="1"/>
</dbReference>
<accession>A0A4V2F6V5</accession>
<organism evidence="2 3">
    <name type="scientific">Cecembia calidifontis</name>
    <dbReference type="NCBI Taxonomy" id="1187080"/>
    <lineage>
        <taxon>Bacteria</taxon>
        <taxon>Pseudomonadati</taxon>
        <taxon>Bacteroidota</taxon>
        <taxon>Cytophagia</taxon>
        <taxon>Cytophagales</taxon>
        <taxon>Cyclobacteriaceae</taxon>
        <taxon>Cecembia</taxon>
    </lineage>
</organism>
<dbReference type="AlphaFoldDB" id="A0A4V2F6V5"/>
<feature type="chain" id="PRO_5020561816" description="Carboxypeptidase-like protein" evidence="1">
    <location>
        <begin position="22"/>
        <end position="350"/>
    </location>
</feature>
<feature type="signal peptide" evidence="1">
    <location>
        <begin position="1"/>
        <end position="21"/>
    </location>
</feature>
<evidence type="ECO:0000313" key="3">
    <source>
        <dbReference type="Proteomes" id="UP000292209"/>
    </source>
</evidence>
<dbReference type="Proteomes" id="UP000292209">
    <property type="component" value="Unassembled WGS sequence"/>
</dbReference>
<protein>
    <recommendedName>
        <fullName evidence="4">Carboxypeptidase-like protein</fullName>
    </recommendedName>
</protein>
<gene>
    <name evidence="2" type="ORF">BC751_3255</name>
</gene>
<evidence type="ECO:0000313" key="2">
    <source>
        <dbReference type="EMBL" id="RZS97639.1"/>
    </source>
</evidence>
<reference evidence="2 3" key="1">
    <citation type="submission" date="2019-02" db="EMBL/GenBank/DDBJ databases">
        <title>Genomic Encyclopedia of Archaeal and Bacterial Type Strains, Phase II (KMG-II): from individual species to whole genera.</title>
        <authorList>
            <person name="Goeker M."/>
        </authorList>
    </citation>
    <scope>NUCLEOTIDE SEQUENCE [LARGE SCALE GENOMIC DNA]</scope>
    <source>
        <strain evidence="2 3">DSM 21411</strain>
    </source>
</reference>
<proteinExistence type="predicted"/>
<name>A0A4V2F6V5_9BACT</name>
<evidence type="ECO:0000256" key="1">
    <source>
        <dbReference type="SAM" id="SignalP"/>
    </source>
</evidence>
<dbReference type="OrthoDB" id="759189at2"/>